<evidence type="ECO:0000256" key="6">
    <source>
        <dbReference type="SAM" id="MobiDB-lite"/>
    </source>
</evidence>
<feature type="binding site" evidence="5">
    <location>
        <position position="168"/>
    </location>
    <ligand>
        <name>Fe cation</name>
        <dbReference type="ChEBI" id="CHEBI:24875"/>
    </ligand>
</feature>
<evidence type="ECO:0000256" key="3">
    <source>
        <dbReference type="ARBA" id="ARBA00023002"/>
    </source>
</evidence>
<dbReference type="EMBL" id="FNVU01000015">
    <property type="protein sequence ID" value="SEG84338.1"/>
    <property type="molecule type" value="Genomic_DNA"/>
</dbReference>
<keyword evidence="3" id="KW-0560">Oxidoreductase</keyword>
<dbReference type="GO" id="GO:0016491">
    <property type="term" value="F:oxidoreductase activity"/>
    <property type="evidence" value="ECO:0007669"/>
    <property type="project" value="UniProtKB-KW"/>
</dbReference>
<evidence type="ECO:0000313" key="8">
    <source>
        <dbReference type="Proteomes" id="UP000236754"/>
    </source>
</evidence>
<dbReference type="RefSeq" id="WP_235032410.1">
    <property type="nucleotide sequence ID" value="NZ_FNVU01000015.1"/>
</dbReference>
<protein>
    <submittedName>
        <fullName evidence="7">Arginine beta-hydroxylase, Fe(II)/alpha-ketoglutarate-dependent</fullName>
    </submittedName>
</protein>
<organism evidence="7 8">
    <name type="scientific">Actinacidiphila yanglinensis</name>
    <dbReference type="NCBI Taxonomy" id="310779"/>
    <lineage>
        <taxon>Bacteria</taxon>
        <taxon>Bacillati</taxon>
        <taxon>Actinomycetota</taxon>
        <taxon>Actinomycetes</taxon>
        <taxon>Kitasatosporales</taxon>
        <taxon>Streptomycetaceae</taxon>
        <taxon>Actinacidiphila</taxon>
    </lineage>
</organism>
<evidence type="ECO:0000313" key="7">
    <source>
        <dbReference type="EMBL" id="SEG84338.1"/>
    </source>
</evidence>
<evidence type="ECO:0000256" key="5">
    <source>
        <dbReference type="PIRSR" id="PIRSR019543-2"/>
    </source>
</evidence>
<dbReference type="AlphaFoldDB" id="A0A1H6DG56"/>
<accession>A0A1H6DG56</accession>
<reference evidence="7 8" key="1">
    <citation type="submission" date="2016-10" db="EMBL/GenBank/DDBJ databases">
        <authorList>
            <person name="de Groot N.N."/>
        </authorList>
    </citation>
    <scope>NUCLEOTIDE SEQUENCE [LARGE SCALE GENOMIC DNA]</scope>
    <source>
        <strain evidence="7 8">CGMCC 4.2023</strain>
    </source>
</reference>
<evidence type="ECO:0000256" key="4">
    <source>
        <dbReference type="ARBA" id="ARBA00023004"/>
    </source>
</evidence>
<evidence type="ECO:0000256" key="1">
    <source>
        <dbReference type="ARBA" id="ARBA00008425"/>
    </source>
</evidence>
<sequence>MGSTSMRTAGSEELTVRATDNIPGLELTADEREAIRATTDTVLAEDPGRPLEERLERLALHAHGLPLRLRSVLNSFRLTGRPYGGLVISGLPIDESAVGPTPLSYTDTPDGAEAERAAALLLLTGSLLGNPFSYLTQQRGRLVLDVFPVRGHEESQLGSSSTVNLEWHNEDAFHPLRADWLMLFCLRNHDRVPTTFLPIQDVPLDQETSRVLFEDRFVVLPDESHTAAFNEATTGVDEDDWVGRAFKQVAEMNSSPHRTAVLTGDPAAPFVRLDPAFMERDLDDEPAEKALDQVIRSIDDRIQDVVLAPGELLVIDNKRAVHGRRPFEARYDGSDRWLRRINITADLRQSEDRRYGSHGRAIV</sequence>
<dbReference type="InterPro" id="IPR014503">
    <property type="entry name" value="Clavaminate_syn-like"/>
</dbReference>
<name>A0A1H6DG56_9ACTN</name>
<feature type="binding site" evidence="5">
    <location>
        <position position="170"/>
    </location>
    <ligand>
        <name>Fe cation</name>
        <dbReference type="ChEBI" id="CHEBI:24875"/>
    </ligand>
</feature>
<keyword evidence="4 5" id="KW-0408">Iron</keyword>
<keyword evidence="2 5" id="KW-0479">Metal-binding</keyword>
<comment type="similarity">
    <text evidence="1">Belongs to the clavaminate synthase family.</text>
</comment>
<feature type="region of interest" description="Disordered" evidence="6">
    <location>
        <begin position="1"/>
        <end position="23"/>
    </location>
</feature>
<dbReference type="GO" id="GO:0005506">
    <property type="term" value="F:iron ion binding"/>
    <property type="evidence" value="ECO:0007669"/>
    <property type="project" value="InterPro"/>
</dbReference>
<evidence type="ECO:0000256" key="2">
    <source>
        <dbReference type="ARBA" id="ARBA00022723"/>
    </source>
</evidence>
<dbReference type="SUPFAM" id="SSF51197">
    <property type="entry name" value="Clavaminate synthase-like"/>
    <property type="match status" value="1"/>
</dbReference>
<proteinExistence type="inferred from homology"/>
<gene>
    <name evidence="7" type="ORF">SAMN05216223_11555</name>
</gene>
<keyword evidence="8" id="KW-1185">Reference proteome</keyword>
<dbReference type="PIRSF" id="PIRSF019543">
    <property type="entry name" value="Clavaminate_syn"/>
    <property type="match status" value="1"/>
</dbReference>
<dbReference type="InterPro" id="IPR042098">
    <property type="entry name" value="TauD-like_sf"/>
</dbReference>
<dbReference type="NCBIfam" id="NF041363">
    <property type="entry name" value="GntD_guanitoxin"/>
    <property type="match status" value="1"/>
</dbReference>
<dbReference type="Proteomes" id="UP000236754">
    <property type="component" value="Unassembled WGS sequence"/>
</dbReference>
<dbReference type="InterPro" id="IPR053447">
    <property type="entry name" value="Alpha-KG_dependent_hydroxylase"/>
</dbReference>
<dbReference type="Gene3D" id="3.60.130.10">
    <property type="entry name" value="Clavaminate synthase-like"/>
    <property type="match status" value="1"/>
</dbReference>